<protein>
    <submittedName>
        <fullName evidence="2">Uncharacterized protein</fullName>
    </submittedName>
</protein>
<dbReference type="OMA" id="WSAVIAP"/>
<dbReference type="Proteomes" id="UP000471166">
    <property type="component" value="Unassembled WGS sequence"/>
</dbReference>
<feature type="transmembrane region" description="Helical" evidence="1">
    <location>
        <begin position="20"/>
        <end position="44"/>
    </location>
</feature>
<evidence type="ECO:0000313" key="3">
    <source>
        <dbReference type="Proteomes" id="UP000471166"/>
    </source>
</evidence>
<dbReference type="AlphaFoldDB" id="A0A6P1CFC3"/>
<reference evidence="2 3" key="1">
    <citation type="submission" date="2020-01" db="EMBL/GenBank/DDBJ databases">
        <title>Genetics and antimicrobial susceptibilities of Nocardia species isolated from the soil; a comparison with species isolated from humans.</title>
        <authorList>
            <person name="Carrasco G."/>
            <person name="Monzon S."/>
            <person name="Sansegundo M."/>
            <person name="Garcia E."/>
            <person name="Garrido N."/>
            <person name="Medina M.J."/>
            <person name="Villalon P."/>
            <person name="Ramirez-Arocha A.C."/>
            <person name="Jimenez P."/>
            <person name="Cuesta I."/>
            <person name="Valdezate S."/>
        </authorList>
    </citation>
    <scope>NUCLEOTIDE SEQUENCE [LARGE SCALE GENOMIC DNA]</scope>
    <source>
        <strain evidence="2 3">CNM20110626</strain>
    </source>
</reference>
<proteinExistence type="predicted"/>
<evidence type="ECO:0000256" key="1">
    <source>
        <dbReference type="SAM" id="Phobius"/>
    </source>
</evidence>
<dbReference type="RefSeq" id="WP_014353618.1">
    <property type="nucleotide sequence ID" value="NZ_AP026979.1"/>
</dbReference>
<accession>A0A6P1CFC3</accession>
<keyword evidence="1" id="KW-1133">Transmembrane helix</keyword>
<evidence type="ECO:0000313" key="2">
    <source>
        <dbReference type="EMBL" id="NEW31269.1"/>
    </source>
</evidence>
<gene>
    <name evidence="2" type="ORF">GV791_01670</name>
</gene>
<keyword evidence="1" id="KW-0812">Transmembrane</keyword>
<organism evidence="2 3">
    <name type="scientific">Nocardia cyriacigeorgica</name>
    <dbReference type="NCBI Taxonomy" id="135487"/>
    <lineage>
        <taxon>Bacteria</taxon>
        <taxon>Bacillati</taxon>
        <taxon>Actinomycetota</taxon>
        <taxon>Actinomycetes</taxon>
        <taxon>Mycobacteriales</taxon>
        <taxon>Nocardiaceae</taxon>
        <taxon>Nocardia</taxon>
    </lineage>
</organism>
<comment type="caution">
    <text evidence="2">The sequence shown here is derived from an EMBL/GenBank/DDBJ whole genome shotgun (WGS) entry which is preliminary data.</text>
</comment>
<name>A0A6P1CFC3_9NOCA</name>
<keyword evidence="1" id="KW-0472">Membrane</keyword>
<feature type="transmembrane region" description="Helical" evidence="1">
    <location>
        <begin position="88"/>
        <end position="108"/>
    </location>
</feature>
<sequence length="115" mass="12441">MIHQPTVSSPIRTWDVVLGAMLYSIGACLGTVAAYLTMFFGMLAGNCNPGACRDEYIWYGMLVSWGGAVVALLVVPVIMLILALRKRIVWYLGLLSIVIVVAAFLGGYEIASWAV</sequence>
<feature type="transmembrane region" description="Helical" evidence="1">
    <location>
        <begin position="56"/>
        <end position="82"/>
    </location>
</feature>
<dbReference type="EMBL" id="JAAGVB010000002">
    <property type="protein sequence ID" value="NEW31269.1"/>
    <property type="molecule type" value="Genomic_DNA"/>
</dbReference>